<feature type="transmembrane region" description="Helical" evidence="3">
    <location>
        <begin position="227"/>
        <end position="247"/>
    </location>
</feature>
<evidence type="ECO:0000256" key="2">
    <source>
        <dbReference type="SAM" id="MobiDB-lite"/>
    </source>
</evidence>
<dbReference type="PANTHER" id="PTHR11328">
    <property type="entry name" value="MAJOR FACILITATOR SUPERFAMILY DOMAIN-CONTAINING PROTEIN"/>
    <property type="match status" value="1"/>
</dbReference>
<evidence type="ECO:0000256" key="1">
    <source>
        <dbReference type="ARBA" id="ARBA00008335"/>
    </source>
</evidence>
<dbReference type="GO" id="GO:0008643">
    <property type="term" value="P:carbohydrate transport"/>
    <property type="evidence" value="ECO:0007669"/>
    <property type="project" value="InterPro"/>
</dbReference>
<dbReference type="GO" id="GO:0005886">
    <property type="term" value="C:plasma membrane"/>
    <property type="evidence" value="ECO:0007669"/>
    <property type="project" value="TreeGrafter"/>
</dbReference>
<feature type="transmembrane region" description="Helical" evidence="3">
    <location>
        <begin position="186"/>
        <end position="207"/>
    </location>
</feature>
<evidence type="ECO:0000313" key="4">
    <source>
        <dbReference type="EMBL" id="MBY86380.1"/>
    </source>
</evidence>
<feature type="transmembrane region" description="Helical" evidence="3">
    <location>
        <begin position="279"/>
        <end position="302"/>
    </location>
</feature>
<protein>
    <submittedName>
        <fullName evidence="4 6">Major facilitator superfamily domain-containing protein 12</fullName>
    </submittedName>
</protein>
<feature type="compositionally biased region" description="Basic and acidic residues" evidence="2">
    <location>
        <begin position="8"/>
        <end position="30"/>
    </location>
</feature>
<reference evidence="6" key="2">
    <citation type="submission" date="2025-04" db="UniProtKB">
        <authorList>
            <consortium name="RefSeq"/>
        </authorList>
    </citation>
    <scope>IDENTIFICATION</scope>
    <source>
        <tissue evidence="6">Whole body</tissue>
    </source>
</reference>
<organism evidence="4">
    <name type="scientific">Sipha flava</name>
    <name type="common">yellow sugarcane aphid</name>
    <dbReference type="NCBI Taxonomy" id="143950"/>
    <lineage>
        <taxon>Eukaryota</taxon>
        <taxon>Metazoa</taxon>
        <taxon>Ecdysozoa</taxon>
        <taxon>Arthropoda</taxon>
        <taxon>Hexapoda</taxon>
        <taxon>Insecta</taxon>
        <taxon>Pterygota</taxon>
        <taxon>Neoptera</taxon>
        <taxon>Paraneoptera</taxon>
        <taxon>Hemiptera</taxon>
        <taxon>Sternorrhyncha</taxon>
        <taxon>Aphidomorpha</taxon>
        <taxon>Aphidoidea</taxon>
        <taxon>Aphididae</taxon>
        <taxon>Sipha</taxon>
    </lineage>
</organism>
<feature type="transmembrane region" description="Helical" evidence="3">
    <location>
        <begin position="408"/>
        <end position="427"/>
    </location>
</feature>
<feature type="transmembrane region" description="Helical" evidence="3">
    <location>
        <begin position="345"/>
        <end position="365"/>
    </location>
</feature>
<sequence>MDQNYGDEYERLLSEGDRSDTDDRHDDKHPQSSQDQLQPRQQPVEIGQKVAYGFGHVFNDITATIWFSYTMVYMQDVVGMSPAMAGFLLFFGQTIDAISTPFVGIIVDKFGNKKNWILLGTALKTISFPLIFYIWNLSMFVTTMIYVCAIFTFQMAWALDQISHLSLIPELTSSSVERGKLTSIRYMFIVSTNILMFIIAWFIFRGVRSNSNWSSLIGPNDSQKFQILALITTMVGVFSALIFQMFLKNPRNNYRKLTYGQNRAVNFNKIIKFCKTMQLYQVAVVFTTCKLLINIALIYIPLFINESAIDESGTIASIPLVAYLSSLVTSIGVEYIKPRYKSDKIIFTLGSITSIFGSCLVFFNPNNELTYHYLCLAAICFGSGSAITSVLSLSITANLIGNDTDCGAFIYSAVTFSDKLINGLVIIGIELMKCTNLEECSHYYRDVLAFSSGLLALIGLFVFLSIPKKLIKASKNASSHIGF</sequence>
<dbReference type="Proteomes" id="UP000694846">
    <property type="component" value="Unplaced"/>
</dbReference>
<evidence type="ECO:0000313" key="6">
    <source>
        <dbReference type="RefSeq" id="XP_025415675.1"/>
    </source>
</evidence>
<dbReference type="InterPro" id="IPR039672">
    <property type="entry name" value="MFS_2"/>
</dbReference>
<comment type="similarity">
    <text evidence="1">Belongs to the major facilitator superfamily.</text>
</comment>
<accession>A0A2S2R9M9</accession>
<feature type="transmembrane region" description="Helical" evidence="3">
    <location>
        <begin position="141"/>
        <end position="159"/>
    </location>
</feature>
<keyword evidence="3" id="KW-0812">Transmembrane</keyword>
<dbReference type="AlphaFoldDB" id="A0A2S2R9M9"/>
<dbReference type="PANTHER" id="PTHR11328:SF49">
    <property type="entry name" value="MAJOR FACILITATOR SUPERFAMILY DOMAIN-CONTAINING PROTEIN 12-LIKE PROTEIN"/>
    <property type="match status" value="1"/>
</dbReference>
<gene>
    <name evidence="4" type="primary">Mfsd12</name>
    <name evidence="6" type="synonym">LOC112687269</name>
    <name evidence="4" type="ORF">g.73418</name>
</gene>
<name>A0A2S2R9M9_9HEMI</name>
<feature type="compositionally biased region" description="Low complexity" evidence="2">
    <location>
        <begin position="31"/>
        <end position="41"/>
    </location>
</feature>
<dbReference type="OrthoDB" id="1730117at2759"/>
<dbReference type="SUPFAM" id="SSF103473">
    <property type="entry name" value="MFS general substrate transporter"/>
    <property type="match status" value="1"/>
</dbReference>
<keyword evidence="5" id="KW-1185">Reference proteome</keyword>
<dbReference type="GO" id="GO:0015293">
    <property type="term" value="F:symporter activity"/>
    <property type="evidence" value="ECO:0007669"/>
    <property type="project" value="InterPro"/>
</dbReference>
<dbReference type="InterPro" id="IPR036259">
    <property type="entry name" value="MFS_trans_sf"/>
</dbReference>
<dbReference type="RefSeq" id="XP_025415675.1">
    <property type="nucleotide sequence ID" value="XM_025559890.1"/>
</dbReference>
<evidence type="ECO:0000256" key="3">
    <source>
        <dbReference type="SAM" id="Phobius"/>
    </source>
</evidence>
<proteinExistence type="inferred from homology"/>
<evidence type="ECO:0000313" key="5">
    <source>
        <dbReference type="Proteomes" id="UP000694846"/>
    </source>
</evidence>
<feature type="region of interest" description="Disordered" evidence="2">
    <location>
        <begin position="1"/>
        <end position="41"/>
    </location>
</feature>
<feature type="transmembrane region" description="Helical" evidence="3">
    <location>
        <begin position="447"/>
        <end position="466"/>
    </location>
</feature>
<dbReference type="Pfam" id="PF13347">
    <property type="entry name" value="MFS_2"/>
    <property type="match status" value="1"/>
</dbReference>
<feature type="transmembrane region" description="Helical" evidence="3">
    <location>
        <begin position="314"/>
        <end position="333"/>
    </location>
</feature>
<keyword evidence="3" id="KW-0472">Membrane</keyword>
<reference evidence="4" key="1">
    <citation type="submission" date="2018-04" db="EMBL/GenBank/DDBJ databases">
        <title>Transcriptome assembly of Sipha flava.</title>
        <authorList>
            <person name="Scully E.D."/>
            <person name="Geib S.M."/>
            <person name="Palmer N.A."/>
            <person name="Koch K."/>
            <person name="Bradshaw J."/>
            <person name="Heng-Moss T."/>
            <person name="Sarath G."/>
        </authorList>
    </citation>
    <scope>NUCLEOTIDE SEQUENCE</scope>
</reference>
<keyword evidence="3" id="KW-1133">Transmembrane helix</keyword>
<dbReference type="Gene3D" id="1.20.1250.20">
    <property type="entry name" value="MFS general substrate transporter like domains"/>
    <property type="match status" value="1"/>
</dbReference>
<feature type="transmembrane region" description="Helical" evidence="3">
    <location>
        <begin position="84"/>
        <end position="107"/>
    </location>
</feature>
<feature type="transmembrane region" description="Helical" evidence="3">
    <location>
        <begin position="371"/>
        <end position="396"/>
    </location>
</feature>
<dbReference type="EMBL" id="GGMS01017177">
    <property type="protein sequence ID" value="MBY86380.1"/>
    <property type="molecule type" value="Transcribed_RNA"/>
</dbReference>
<feature type="transmembrane region" description="Helical" evidence="3">
    <location>
        <begin position="50"/>
        <end position="72"/>
    </location>
</feature>